<evidence type="ECO:0000256" key="3">
    <source>
        <dbReference type="ARBA" id="ARBA00023163"/>
    </source>
</evidence>
<evidence type="ECO:0000259" key="5">
    <source>
        <dbReference type="PROSITE" id="PS51005"/>
    </source>
</evidence>
<organism evidence="6 7">
    <name type="scientific">Anisodus tanguticus</name>
    <dbReference type="NCBI Taxonomy" id="243964"/>
    <lineage>
        <taxon>Eukaryota</taxon>
        <taxon>Viridiplantae</taxon>
        <taxon>Streptophyta</taxon>
        <taxon>Embryophyta</taxon>
        <taxon>Tracheophyta</taxon>
        <taxon>Spermatophyta</taxon>
        <taxon>Magnoliopsida</taxon>
        <taxon>eudicotyledons</taxon>
        <taxon>Gunneridae</taxon>
        <taxon>Pentapetalae</taxon>
        <taxon>asterids</taxon>
        <taxon>lamiids</taxon>
        <taxon>Solanales</taxon>
        <taxon>Solanaceae</taxon>
        <taxon>Solanoideae</taxon>
        <taxon>Hyoscyameae</taxon>
        <taxon>Anisodus</taxon>
    </lineage>
</organism>
<evidence type="ECO:0000256" key="4">
    <source>
        <dbReference type="ARBA" id="ARBA00023242"/>
    </source>
</evidence>
<feature type="domain" description="NAC" evidence="5">
    <location>
        <begin position="1"/>
        <end position="117"/>
    </location>
</feature>
<dbReference type="Gene3D" id="2.170.150.80">
    <property type="entry name" value="NAC domain"/>
    <property type="match status" value="1"/>
</dbReference>
<keyword evidence="1" id="KW-0805">Transcription regulation</keyword>
<evidence type="ECO:0000313" key="7">
    <source>
        <dbReference type="Proteomes" id="UP001291623"/>
    </source>
</evidence>
<dbReference type="InterPro" id="IPR036093">
    <property type="entry name" value="NAC_dom_sf"/>
</dbReference>
<reference evidence="6" key="1">
    <citation type="submission" date="2023-12" db="EMBL/GenBank/DDBJ databases">
        <title>Genome assembly of Anisodus tanguticus.</title>
        <authorList>
            <person name="Wang Y.-J."/>
        </authorList>
    </citation>
    <scope>NUCLEOTIDE SEQUENCE</scope>
    <source>
        <strain evidence="6">KB-2021</strain>
        <tissue evidence="6">Leaf</tissue>
    </source>
</reference>
<accession>A0AAE1R097</accession>
<keyword evidence="7" id="KW-1185">Reference proteome</keyword>
<gene>
    <name evidence="6" type="ORF">RND71_036338</name>
</gene>
<dbReference type="AlphaFoldDB" id="A0AAE1R097"/>
<keyword evidence="3" id="KW-0804">Transcription</keyword>
<keyword evidence="4" id="KW-0539">Nucleus</keyword>
<dbReference type="PROSITE" id="PS51005">
    <property type="entry name" value="NAC"/>
    <property type="match status" value="1"/>
</dbReference>
<sequence>MEEVVNLLGMGAGVLGMQATAVGKGFWKASQARKGVPKKHNLVKQTCESSFQLAKEGKGDTKIGTITSLVYYEGLKSSSGKKTYWLMSEYRFPEKLDPQPLFNESDHELTLCVIYYNGKKKGNDGQLAMLPESDPIPPQIPMNQNFDHSPYTFPILNNPNYNYHHNTSPQEYLYSCSSFDSNCAPFRQYKPLINRVAVSSGEEWSVEQNYADFATTSTMHPSFPQLPYRRMENLDIFPSIPQNIDIHEFDPSMSYFNVDDFDFMGDEEISHIPNSNVDSVDQNKLDTYVAKTSQDDQSSQHHQQL</sequence>
<dbReference type="Proteomes" id="UP001291623">
    <property type="component" value="Unassembled WGS sequence"/>
</dbReference>
<keyword evidence="2" id="KW-0238">DNA-binding</keyword>
<dbReference type="EMBL" id="JAVYJV010000020">
    <property type="protein sequence ID" value="KAK4343244.1"/>
    <property type="molecule type" value="Genomic_DNA"/>
</dbReference>
<evidence type="ECO:0000256" key="1">
    <source>
        <dbReference type="ARBA" id="ARBA00023015"/>
    </source>
</evidence>
<protein>
    <recommendedName>
        <fullName evidence="5">NAC domain-containing protein</fullName>
    </recommendedName>
</protein>
<evidence type="ECO:0000256" key="2">
    <source>
        <dbReference type="ARBA" id="ARBA00023125"/>
    </source>
</evidence>
<name>A0AAE1R097_9SOLA</name>
<proteinExistence type="predicted"/>
<dbReference type="GO" id="GO:0006355">
    <property type="term" value="P:regulation of DNA-templated transcription"/>
    <property type="evidence" value="ECO:0007669"/>
    <property type="project" value="InterPro"/>
</dbReference>
<dbReference type="SUPFAM" id="SSF101941">
    <property type="entry name" value="NAC domain"/>
    <property type="match status" value="1"/>
</dbReference>
<comment type="caution">
    <text evidence="6">The sequence shown here is derived from an EMBL/GenBank/DDBJ whole genome shotgun (WGS) entry which is preliminary data.</text>
</comment>
<evidence type="ECO:0000313" key="6">
    <source>
        <dbReference type="EMBL" id="KAK4343244.1"/>
    </source>
</evidence>
<dbReference type="GO" id="GO:0003677">
    <property type="term" value="F:DNA binding"/>
    <property type="evidence" value="ECO:0007669"/>
    <property type="project" value="UniProtKB-KW"/>
</dbReference>
<dbReference type="InterPro" id="IPR003441">
    <property type="entry name" value="NAC-dom"/>
</dbReference>